<keyword evidence="4" id="KW-1185">Reference proteome</keyword>
<keyword evidence="2" id="KW-1133">Transmembrane helix</keyword>
<dbReference type="OrthoDB" id="4926283at2759"/>
<accession>A0A179FXE9</accession>
<dbReference type="GeneID" id="28846071"/>
<organism evidence="3 4">
    <name type="scientific">Pochonia chlamydosporia 170</name>
    <dbReference type="NCBI Taxonomy" id="1380566"/>
    <lineage>
        <taxon>Eukaryota</taxon>
        <taxon>Fungi</taxon>
        <taxon>Dikarya</taxon>
        <taxon>Ascomycota</taxon>
        <taxon>Pezizomycotina</taxon>
        <taxon>Sordariomycetes</taxon>
        <taxon>Hypocreomycetidae</taxon>
        <taxon>Hypocreales</taxon>
        <taxon>Clavicipitaceae</taxon>
        <taxon>Pochonia</taxon>
    </lineage>
</organism>
<evidence type="ECO:0000313" key="3">
    <source>
        <dbReference type="EMBL" id="OAQ69860.1"/>
    </source>
</evidence>
<dbReference type="AlphaFoldDB" id="A0A179FXE9"/>
<sequence>MFLPTDIANIYLRDPQQGSKVVTQTVTVTQPAQTVTITAGASQKAEISGDHGTGGLTSVQFGAILGVICSLVVIGIAAGICLSSNKKSKVRQKYYTTATSSSSGSSRRRHRRRNRSPPTMVPGGPKYPTYRAIPISKPTNPPVAHTK</sequence>
<feature type="region of interest" description="Disordered" evidence="1">
    <location>
        <begin position="92"/>
        <end position="147"/>
    </location>
</feature>
<feature type="compositionally biased region" description="Basic residues" evidence="1">
    <location>
        <begin position="106"/>
        <end position="115"/>
    </location>
</feature>
<dbReference type="Proteomes" id="UP000078397">
    <property type="component" value="Unassembled WGS sequence"/>
</dbReference>
<proteinExistence type="predicted"/>
<dbReference type="RefSeq" id="XP_018146397.1">
    <property type="nucleotide sequence ID" value="XM_018282077.1"/>
</dbReference>
<protein>
    <submittedName>
        <fullName evidence="3">Uncharacterized protein</fullName>
    </submittedName>
</protein>
<keyword evidence="2" id="KW-0812">Transmembrane</keyword>
<feature type="transmembrane region" description="Helical" evidence="2">
    <location>
        <begin position="61"/>
        <end position="83"/>
    </location>
</feature>
<keyword evidence="2" id="KW-0472">Membrane</keyword>
<reference evidence="3 4" key="1">
    <citation type="journal article" date="2016" name="PLoS Pathog.">
        <title>Biosynthesis of antibiotic leucinostatins in bio-control fungus Purpureocillium lilacinum and their inhibition on phytophthora revealed by genome mining.</title>
        <authorList>
            <person name="Wang G."/>
            <person name="Liu Z."/>
            <person name="Lin R."/>
            <person name="Li E."/>
            <person name="Mao Z."/>
            <person name="Ling J."/>
            <person name="Yang Y."/>
            <person name="Yin W.B."/>
            <person name="Xie B."/>
        </authorList>
    </citation>
    <scope>NUCLEOTIDE SEQUENCE [LARGE SCALE GENOMIC DNA]</scope>
    <source>
        <strain evidence="3">170</strain>
    </source>
</reference>
<name>A0A179FXE9_METCM</name>
<evidence type="ECO:0000256" key="1">
    <source>
        <dbReference type="SAM" id="MobiDB-lite"/>
    </source>
</evidence>
<evidence type="ECO:0000313" key="4">
    <source>
        <dbReference type="Proteomes" id="UP000078397"/>
    </source>
</evidence>
<gene>
    <name evidence="3" type="ORF">VFPPC_02429</name>
</gene>
<dbReference type="KEGG" id="pchm:VFPPC_02429"/>
<evidence type="ECO:0000256" key="2">
    <source>
        <dbReference type="SAM" id="Phobius"/>
    </source>
</evidence>
<dbReference type="EMBL" id="LSBJ02000002">
    <property type="protein sequence ID" value="OAQ69860.1"/>
    <property type="molecule type" value="Genomic_DNA"/>
</dbReference>
<comment type="caution">
    <text evidence="3">The sequence shown here is derived from an EMBL/GenBank/DDBJ whole genome shotgun (WGS) entry which is preliminary data.</text>
</comment>